<evidence type="ECO:0000256" key="3">
    <source>
        <dbReference type="ARBA" id="ARBA00023163"/>
    </source>
</evidence>
<evidence type="ECO:0000313" key="6">
    <source>
        <dbReference type="Proteomes" id="UP000198847"/>
    </source>
</evidence>
<dbReference type="Proteomes" id="UP000198847">
    <property type="component" value="Unassembled WGS sequence"/>
</dbReference>
<dbReference type="PROSITE" id="PS01124">
    <property type="entry name" value="HTH_ARAC_FAMILY_2"/>
    <property type="match status" value="1"/>
</dbReference>
<evidence type="ECO:0000259" key="4">
    <source>
        <dbReference type="PROSITE" id="PS01124"/>
    </source>
</evidence>
<dbReference type="RefSeq" id="WP_091745819.1">
    <property type="nucleotide sequence ID" value="NZ_FODY01000008.1"/>
</dbReference>
<organism evidence="5 6">
    <name type="scientific">Propionispora vibrioides</name>
    <dbReference type="NCBI Taxonomy" id="112903"/>
    <lineage>
        <taxon>Bacteria</taxon>
        <taxon>Bacillati</taxon>
        <taxon>Bacillota</taxon>
        <taxon>Negativicutes</taxon>
        <taxon>Selenomonadales</taxon>
        <taxon>Sporomusaceae</taxon>
        <taxon>Propionispora</taxon>
    </lineage>
</organism>
<dbReference type="SUPFAM" id="SSF46689">
    <property type="entry name" value="Homeodomain-like"/>
    <property type="match status" value="2"/>
</dbReference>
<dbReference type="InterPro" id="IPR037923">
    <property type="entry name" value="HTH-like"/>
</dbReference>
<dbReference type="STRING" id="112903.SAMN04490178_10898"/>
<dbReference type="PRINTS" id="PR00032">
    <property type="entry name" value="HTHARAC"/>
</dbReference>
<dbReference type="Gene3D" id="2.60.120.10">
    <property type="entry name" value="Jelly Rolls"/>
    <property type="match status" value="1"/>
</dbReference>
<accession>A0A1H8UBH4</accession>
<proteinExistence type="predicted"/>
<dbReference type="EMBL" id="FODY01000008">
    <property type="protein sequence ID" value="SEO99968.1"/>
    <property type="molecule type" value="Genomic_DNA"/>
</dbReference>
<evidence type="ECO:0000313" key="5">
    <source>
        <dbReference type="EMBL" id="SEO99968.1"/>
    </source>
</evidence>
<evidence type="ECO:0000256" key="1">
    <source>
        <dbReference type="ARBA" id="ARBA00023015"/>
    </source>
</evidence>
<dbReference type="InterPro" id="IPR009057">
    <property type="entry name" value="Homeodomain-like_sf"/>
</dbReference>
<evidence type="ECO:0000256" key="2">
    <source>
        <dbReference type="ARBA" id="ARBA00023125"/>
    </source>
</evidence>
<keyword evidence="2 5" id="KW-0238">DNA-binding</keyword>
<dbReference type="InterPro" id="IPR018062">
    <property type="entry name" value="HTH_AraC-typ_CS"/>
</dbReference>
<protein>
    <submittedName>
        <fullName evidence="5">AraC-type DNA-binding protein</fullName>
    </submittedName>
</protein>
<dbReference type="GO" id="GO:0003700">
    <property type="term" value="F:DNA-binding transcription factor activity"/>
    <property type="evidence" value="ECO:0007669"/>
    <property type="project" value="InterPro"/>
</dbReference>
<dbReference type="InterPro" id="IPR018060">
    <property type="entry name" value="HTH_AraC"/>
</dbReference>
<dbReference type="PANTHER" id="PTHR43280">
    <property type="entry name" value="ARAC-FAMILY TRANSCRIPTIONAL REGULATOR"/>
    <property type="match status" value="1"/>
</dbReference>
<sequence>MHIKNLFFHIHYCNSRQIHETRPFRRKVVRTLPHHELIFITGGSGDITVDQKKYSVKKGMLFYICPEVLHSIETSREEPIYFFSVHFSYAEVSFEEGKWAVRDEKKMLPIQPAQELKDYYPIEDIFKKLVDTWNAKLPGYEFITKTILQQLLVALYQNKRRQNPNYANSLKVERVIAYMHQHIQQRVTLPELSAVMHMSPFYLSRTFKIITGYSIIEYFNRIKIDKAKELIVEGDKKVKEVAQALGFTDEFYFSRIFKKVEGVSPSEFYRKNIHGF</sequence>
<dbReference type="Pfam" id="PF02311">
    <property type="entry name" value="AraC_binding"/>
    <property type="match status" value="1"/>
</dbReference>
<dbReference type="PROSITE" id="PS00041">
    <property type="entry name" value="HTH_ARAC_FAMILY_1"/>
    <property type="match status" value="1"/>
</dbReference>
<dbReference type="SUPFAM" id="SSF51215">
    <property type="entry name" value="Regulatory protein AraC"/>
    <property type="match status" value="1"/>
</dbReference>
<dbReference type="InterPro" id="IPR003313">
    <property type="entry name" value="AraC-bd"/>
</dbReference>
<dbReference type="SMART" id="SM00342">
    <property type="entry name" value="HTH_ARAC"/>
    <property type="match status" value="1"/>
</dbReference>
<reference evidence="5 6" key="1">
    <citation type="submission" date="2016-10" db="EMBL/GenBank/DDBJ databases">
        <authorList>
            <person name="de Groot N.N."/>
        </authorList>
    </citation>
    <scope>NUCLEOTIDE SEQUENCE [LARGE SCALE GENOMIC DNA]</scope>
    <source>
        <strain evidence="5 6">DSM 13305</strain>
    </source>
</reference>
<name>A0A1H8UBH4_9FIRM</name>
<gene>
    <name evidence="5" type="ORF">SAMN04490178_10898</name>
</gene>
<dbReference type="PANTHER" id="PTHR43280:SF2">
    <property type="entry name" value="HTH-TYPE TRANSCRIPTIONAL REGULATOR EXSA"/>
    <property type="match status" value="1"/>
</dbReference>
<dbReference type="InterPro" id="IPR014710">
    <property type="entry name" value="RmlC-like_jellyroll"/>
</dbReference>
<keyword evidence="6" id="KW-1185">Reference proteome</keyword>
<keyword evidence="1" id="KW-0805">Transcription regulation</keyword>
<dbReference type="InterPro" id="IPR020449">
    <property type="entry name" value="Tscrpt_reg_AraC-type_HTH"/>
</dbReference>
<dbReference type="AlphaFoldDB" id="A0A1H8UBH4"/>
<keyword evidence="3" id="KW-0804">Transcription</keyword>
<dbReference type="OrthoDB" id="182534at2"/>
<dbReference type="Gene3D" id="1.10.10.60">
    <property type="entry name" value="Homeodomain-like"/>
    <property type="match status" value="2"/>
</dbReference>
<dbReference type="GO" id="GO:0043565">
    <property type="term" value="F:sequence-specific DNA binding"/>
    <property type="evidence" value="ECO:0007669"/>
    <property type="project" value="InterPro"/>
</dbReference>
<dbReference type="Pfam" id="PF12833">
    <property type="entry name" value="HTH_18"/>
    <property type="match status" value="1"/>
</dbReference>
<feature type="domain" description="HTH araC/xylS-type" evidence="4">
    <location>
        <begin position="173"/>
        <end position="271"/>
    </location>
</feature>